<accession>A0A3M6R5B7</accession>
<evidence type="ECO:0000313" key="3">
    <source>
        <dbReference type="EMBL" id="RMX01666.1"/>
    </source>
</evidence>
<feature type="chain" id="PRO_5036340252" evidence="2">
    <location>
        <begin position="25"/>
        <end position="320"/>
    </location>
</feature>
<keyword evidence="1" id="KW-0378">Hydrolase</keyword>
<proteinExistence type="predicted"/>
<evidence type="ECO:0000256" key="2">
    <source>
        <dbReference type="SAM" id="SignalP"/>
    </source>
</evidence>
<sequence>MAFSWSRCTASIAAACLAALGLSACGSGDVVSALQPARIVSFGDGHSDIGQSGTRYTVNGASDHLNWTEQLAHEYGLRLQPAAQAGLSYAQGNARIQAKADVTGQASAATLAEQIDQFLASQAIGERDLLLVSGGTSDLIALARAALDGRITRVQAIAQAAEAGQALSAQVQRLIAKGAQHVAVIGTYNLGESLWANHLREKAFLTELSRKFNESFKIAMDKEGFGNSALYLDFEYFINNIVNGPQYFGIEHMDRPVCTSIDAGAGIGIGAGQINSGLCNLSTVASDRIDRYGFADWVYFTPTVQRQFGIWATGRIRDRW</sequence>
<dbReference type="PROSITE" id="PS51257">
    <property type="entry name" value="PROKAR_LIPOPROTEIN"/>
    <property type="match status" value="1"/>
</dbReference>
<dbReference type="Proteomes" id="UP000267035">
    <property type="component" value="Unassembled WGS sequence"/>
</dbReference>
<protein>
    <submittedName>
        <fullName evidence="4">GDSL family lipase</fullName>
    </submittedName>
</protein>
<dbReference type="PANTHER" id="PTHR45648">
    <property type="entry name" value="GDSL LIPASE/ACYLHYDROLASE FAMILY PROTEIN (AFU_ORTHOLOGUE AFUA_4G14700)"/>
    <property type="match status" value="1"/>
</dbReference>
<dbReference type="Gene3D" id="3.40.50.1110">
    <property type="entry name" value="SGNH hydrolase"/>
    <property type="match status" value="1"/>
</dbReference>
<dbReference type="Proteomes" id="UP000281171">
    <property type="component" value="Unassembled WGS sequence"/>
</dbReference>
<dbReference type="SUPFAM" id="SSF52266">
    <property type="entry name" value="SGNH hydrolase"/>
    <property type="match status" value="1"/>
</dbReference>
<reference evidence="5 6" key="1">
    <citation type="submission" date="2018-10" db="EMBL/GenBank/DDBJ databases">
        <title>Comamonadaceae CDC group NO-1 genome sequencing and assembly.</title>
        <authorList>
            <person name="Bernier A.-M."/>
            <person name="Bernard K."/>
        </authorList>
    </citation>
    <scope>NUCLEOTIDE SEQUENCE [LARGE SCALE GENOMIC DNA]</scope>
    <source>
        <strain evidence="3 5">NML161473</strain>
        <strain evidence="4 6">NML180581</strain>
    </source>
</reference>
<dbReference type="RefSeq" id="WP_122248025.1">
    <property type="nucleotide sequence ID" value="NZ_RDQK01000010.1"/>
</dbReference>
<evidence type="ECO:0000313" key="4">
    <source>
        <dbReference type="EMBL" id="RMX10315.1"/>
    </source>
</evidence>
<evidence type="ECO:0000313" key="6">
    <source>
        <dbReference type="Proteomes" id="UP000281171"/>
    </source>
</evidence>
<dbReference type="GO" id="GO:0016788">
    <property type="term" value="F:hydrolase activity, acting on ester bonds"/>
    <property type="evidence" value="ECO:0007669"/>
    <property type="project" value="UniProtKB-ARBA"/>
</dbReference>
<keyword evidence="5" id="KW-1185">Reference proteome</keyword>
<organism evidence="4 6">
    <name type="scientific">Allofranklinella schreckenbergeri</name>
    <dbReference type="NCBI Taxonomy" id="1076744"/>
    <lineage>
        <taxon>Bacteria</taxon>
        <taxon>Pseudomonadati</taxon>
        <taxon>Pseudomonadota</taxon>
        <taxon>Betaproteobacteria</taxon>
        <taxon>Burkholderiales</taxon>
        <taxon>Comamonadaceae</taxon>
        <taxon>Allofranklinella</taxon>
    </lineage>
</organism>
<feature type="signal peptide" evidence="2">
    <location>
        <begin position="1"/>
        <end position="24"/>
    </location>
</feature>
<evidence type="ECO:0000256" key="1">
    <source>
        <dbReference type="ARBA" id="ARBA00022801"/>
    </source>
</evidence>
<dbReference type="AlphaFoldDB" id="A0A3M6R5B7"/>
<dbReference type="EMBL" id="RDQK01000010">
    <property type="protein sequence ID" value="RMX10315.1"/>
    <property type="molecule type" value="Genomic_DNA"/>
</dbReference>
<evidence type="ECO:0000313" key="5">
    <source>
        <dbReference type="Proteomes" id="UP000267035"/>
    </source>
</evidence>
<keyword evidence="2" id="KW-0732">Signal</keyword>
<gene>
    <name evidence="4" type="ORF">EBQ24_05170</name>
    <name evidence="3" type="ORF">EBQ25_03125</name>
</gene>
<accession>A0A3M6QEZ4</accession>
<comment type="caution">
    <text evidence="4">The sequence shown here is derived from an EMBL/GenBank/DDBJ whole genome shotgun (WGS) entry which is preliminary data.</text>
</comment>
<dbReference type="PANTHER" id="PTHR45648:SF104">
    <property type="entry name" value="OS02G0292600 PROTEIN"/>
    <property type="match status" value="1"/>
</dbReference>
<dbReference type="InterPro" id="IPR051058">
    <property type="entry name" value="GDSL_Est/Lipase"/>
</dbReference>
<name>A0A3M6R5B7_9BURK</name>
<dbReference type="InterPro" id="IPR036514">
    <property type="entry name" value="SGNH_hydro_sf"/>
</dbReference>
<dbReference type="EMBL" id="RDQL01000003">
    <property type="protein sequence ID" value="RMX01666.1"/>
    <property type="molecule type" value="Genomic_DNA"/>
</dbReference>